<accession>A0ABS0GDJ2</accession>
<reference evidence="2 3" key="1">
    <citation type="submission" date="2020-11" db="EMBL/GenBank/DDBJ databases">
        <title>Vibrio nitrifigilis sp. nov., a marine nitrogen-fixing bacterium isolated from the lagoon sediment of an islet inside an atoll.</title>
        <authorList>
            <person name="Wang L.-T."/>
            <person name="Shieh W.Y."/>
        </authorList>
    </citation>
    <scope>NUCLEOTIDE SEQUENCE [LARGE SCALE GENOMIC DNA]</scope>
    <source>
        <strain evidence="2 3">NFV-1</strain>
    </source>
</reference>
<evidence type="ECO:0000313" key="2">
    <source>
        <dbReference type="EMBL" id="MBF9000440.1"/>
    </source>
</evidence>
<evidence type="ECO:0000313" key="3">
    <source>
        <dbReference type="Proteomes" id="UP000597206"/>
    </source>
</evidence>
<proteinExistence type="predicted"/>
<gene>
    <name evidence="2" type="ORF">I1A42_07690</name>
</gene>
<feature type="signal peptide" evidence="1">
    <location>
        <begin position="1"/>
        <end position="20"/>
    </location>
</feature>
<comment type="caution">
    <text evidence="2">The sequence shown here is derived from an EMBL/GenBank/DDBJ whole genome shotgun (WGS) entry which is preliminary data.</text>
</comment>
<evidence type="ECO:0000256" key="1">
    <source>
        <dbReference type="SAM" id="SignalP"/>
    </source>
</evidence>
<organism evidence="2 3">
    <name type="scientific">Vibrio nitrifigilis</name>
    <dbReference type="NCBI Taxonomy" id="2789781"/>
    <lineage>
        <taxon>Bacteria</taxon>
        <taxon>Pseudomonadati</taxon>
        <taxon>Pseudomonadota</taxon>
        <taxon>Gammaproteobacteria</taxon>
        <taxon>Vibrionales</taxon>
        <taxon>Vibrionaceae</taxon>
        <taxon>Vibrio</taxon>
    </lineage>
</organism>
<evidence type="ECO:0008006" key="4">
    <source>
        <dbReference type="Google" id="ProtNLM"/>
    </source>
</evidence>
<name>A0ABS0GDJ2_9VIBR</name>
<sequence>MYKFIWLIGLSSYFSNCSNAVELNTDNFPNLKSTSTSTYSYTIGKSVIHSDYSIIFDSFLGSDGNTSCVIPVYDGEIENKYCLTSAIDYSEHKMKQYFYAVNLGHIDIQNFTDKDVKVNYSSVSSVKKHKFIFNKVPVLSVSGKVEHRATCSLSIDDISDPEFPVLNIESTICELGQ</sequence>
<protein>
    <recommendedName>
        <fullName evidence="4">Lipoprotein</fullName>
    </recommendedName>
</protein>
<keyword evidence="3" id="KW-1185">Reference proteome</keyword>
<keyword evidence="1" id="KW-0732">Signal</keyword>
<feature type="chain" id="PRO_5046737194" description="Lipoprotein" evidence="1">
    <location>
        <begin position="21"/>
        <end position="177"/>
    </location>
</feature>
<dbReference type="EMBL" id="JADPMR010000001">
    <property type="protein sequence ID" value="MBF9000440.1"/>
    <property type="molecule type" value="Genomic_DNA"/>
</dbReference>
<dbReference type="RefSeq" id="WP_196123117.1">
    <property type="nucleotide sequence ID" value="NZ_JADPMR010000001.1"/>
</dbReference>
<dbReference type="Proteomes" id="UP000597206">
    <property type="component" value="Unassembled WGS sequence"/>
</dbReference>